<comment type="caution">
    <text evidence="1">The sequence shown here is derived from an EMBL/GenBank/DDBJ whole genome shotgun (WGS) entry which is preliminary data.</text>
</comment>
<accession>A0AAW0U448</accession>
<dbReference type="Proteomes" id="UP001487740">
    <property type="component" value="Unassembled WGS sequence"/>
</dbReference>
<dbReference type="EMBL" id="JARAKH010000018">
    <property type="protein sequence ID" value="KAK8394765.1"/>
    <property type="molecule type" value="Genomic_DNA"/>
</dbReference>
<sequence length="75" mass="7939">MHKAFLPSHVCSGVSCVRLRASKYLLGLEGTAAPHNLRLPAVMEQCCLVPIALSLKSLQVYSLSEEALTAGSGIT</sequence>
<organism evidence="1 2">
    <name type="scientific">Scylla paramamosain</name>
    <name type="common">Mud crab</name>
    <dbReference type="NCBI Taxonomy" id="85552"/>
    <lineage>
        <taxon>Eukaryota</taxon>
        <taxon>Metazoa</taxon>
        <taxon>Ecdysozoa</taxon>
        <taxon>Arthropoda</taxon>
        <taxon>Crustacea</taxon>
        <taxon>Multicrustacea</taxon>
        <taxon>Malacostraca</taxon>
        <taxon>Eumalacostraca</taxon>
        <taxon>Eucarida</taxon>
        <taxon>Decapoda</taxon>
        <taxon>Pleocyemata</taxon>
        <taxon>Brachyura</taxon>
        <taxon>Eubrachyura</taxon>
        <taxon>Portunoidea</taxon>
        <taxon>Portunidae</taxon>
        <taxon>Portuninae</taxon>
        <taxon>Scylla</taxon>
    </lineage>
</organism>
<protein>
    <submittedName>
        <fullName evidence="1">Uncharacterized protein</fullName>
    </submittedName>
</protein>
<dbReference type="AlphaFoldDB" id="A0AAW0U448"/>
<reference evidence="1 2" key="1">
    <citation type="submission" date="2023-03" db="EMBL/GenBank/DDBJ databases">
        <title>High-quality genome of Scylla paramamosain provides insights in environmental adaptation.</title>
        <authorList>
            <person name="Zhang L."/>
        </authorList>
    </citation>
    <scope>NUCLEOTIDE SEQUENCE [LARGE SCALE GENOMIC DNA]</scope>
    <source>
        <strain evidence="1">LZ_2023a</strain>
        <tissue evidence="1">Muscle</tissue>
    </source>
</reference>
<evidence type="ECO:0000313" key="2">
    <source>
        <dbReference type="Proteomes" id="UP001487740"/>
    </source>
</evidence>
<proteinExistence type="predicted"/>
<evidence type="ECO:0000313" key="1">
    <source>
        <dbReference type="EMBL" id="KAK8394765.1"/>
    </source>
</evidence>
<name>A0AAW0U448_SCYPA</name>
<dbReference type="PROSITE" id="PS51257">
    <property type="entry name" value="PROKAR_LIPOPROTEIN"/>
    <property type="match status" value="1"/>
</dbReference>
<keyword evidence="2" id="KW-1185">Reference proteome</keyword>
<gene>
    <name evidence="1" type="ORF">O3P69_005919</name>
</gene>